<gene>
    <name evidence="2" type="ORF">S12H4_19437</name>
</gene>
<evidence type="ECO:0000256" key="1">
    <source>
        <dbReference type="SAM" id="Phobius"/>
    </source>
</evidence>
<protein>
    <submittedName>
        <fullName evidence="2">Uncharacterized protein</fullName>
    </submittedName>
</protein>
<organism evidence="2">
    <name type="scientific">marine sediment metagenome</name>
    <dbReference type="NCBI Taxonomy" id="412755"/>
    <lineage>
        <taxon>unclassified sequences</taxon>
        <taxon>metagenomes</taxon>
        <taxon>ecological metagenomes</taxon>
    </lineage>
</organism>
<accession>X1SXL3</accession>
<keyword evidence="1" id="KW-1133">Transmembrane helix</keyword>
<reference evidence="2" key="1">
    <citation type="journal article" date="2014" name="Front. Microbiol.">
        <title>High frequency of phylogenetically diverse reductive dehalogenase-homologous genes in deep subseafloor sedimentary metagenomes.</title>
        <authorList>
            <person name="Kawai M."/>
            <person name="Futagami T."/>
            <person name="Toyoda A."/>
            <person name="Takaki Y."/>
            <person name="Nishi S."/>
            <person name="Hori S."/>
            <person name="Arai W."/>
            <person name="Tsubouchi T."/>
            <person name="Morono Y."/>
            <person name="Uchiyama I."/>
            <person name="Ito T."/>
            <person name="Fujiyama A."/>
            <person name="Inagaki F."/>
            <person name="Takami H."/>
        </authorList>
    </citation>
    <scope>NUCLEOTIDE SEQUENCE</scope>
    <source>
        <strain evidence="2">Expedition CK06-06</strain>
    </source>
</reference>
<dbReference type="PROSITE" id="PS51257">
    <property type="entry name" value="PROKAR_LIPOPROTEIN"/>
    <property type="match status" value="1"/>
</dbReference>
<dbReference type="AlphaFoldDB" id="X1SXL3"/>
<comment type="caution">
    <text evidence="2">The sequence shown here is derived from an EMBL/GenBank/DDBJ whole genome shotgun (WGS) entry which is preliminary data.</text>
</comment>
<sequence>MAAPGRKEVSPVPWYGCVTLIIMGALIWAWSAACGIAGITELGRVLVYILIGHLFGMSLPR</sequence>
<feature type="transmembrane region" description="Helical" evidence="1">
    <location>
        <begin position="12"/>
        <end position="30"/>
    </location>
</feature>
<keyword evidence="1" id="KW-0812">Transmembrane</keyword>
<keyword evidence="1" id="KW-0472">Membrane</keyword>
<proteinExistence type="predicted"/>
<name>X1SXL3_9ZZZZ</name>
<dbReference type="EMBL" id="BARW01009722">
    <property type="protein sequence ID" value="GAI83886.1"/>
    <property type="molecule type" value="Genomic_DNA"/>
</dbReference>
<evidence type="ECO:0000313" key="2">
    <source>
        <dbReference type="EMBL" id="GAI83886.1"/>
    </source>
</evidence>
<feature type="transmembrane region" description="Helical" evidence="1">
    <location>
        <begin position="42"/>
        <end position="59"/>
    </location>
</feature>